<protein>
    <submittedName>
        <fullName evidence="2">Uncharacterized protein</fullName>
    </submittedName>
</protein>
<gene>
    <name evidence="2" type="ORF">NNL22_18375</name>
</gene>
<keyword evidence="3" id="KW-1185">Reference proteome</keyword>
<feature type="compositionally biased region" description="Low complexity" evidence="1">
    <location>
        <begin position="132"/>
        <end position="142"/>
    </location>
</feature>
<dbReference type="Proteomes" id="UP001164472">
    <property type="component" value="Chromosome"/>
</dbReference>
<accession>A0A9E8KQN0</accession>
<dbReference type="CDD" id="cd20705">
    <property type="entry name" value="MIX_I"/>
    <property type="match status" value="1"/>
</dbReference>
<dbReference type="KEGG" id="asem:NNL22_18375"/>
<reference evidence="2" key="1">
    <citation type="submission" date="2022-07" db="EMBL/GenBank/DDBJ databases">
        <title>Alkalimarinus sp. nov., isolated from gut of a Alitta virens.</title>
        <authorList>
            <person name="Yang A.I."/>
            <person name="Shin N.-R."/>
        </authorList>
    </citation>
    <scope>NUCLEOTIDE SEQUENCE</scope>
    <source>
        <strain evidence="2">FA028</strain>
    </source>
</reference>
<evidence type="ECO:0000313" key="2">
    <source>
        <dbReference type="EMBL" id="UZW74962.1"/>
    </source>
</evidence>
<evidence type="ECO:0000313" key="3">
    <source>
        <dbReference type="Proteomes" id="UP001164472"/>
    </source>
</evidence>
<dbReference type="RefSeq" id="WP_251812376.1">
    <property type="nucleotide sequence ID" value="NZ_CP101527.1"/>
</dbReference>
<dbReference type="EMBL" id="CP101527">
    <property type="protein sequence ID" value="UZW74962.1"/>
    <property type="molecule type" value="Genomic_DNA"/>
</dbReference>
<dbReference type="AlphaFoldDB" id="A0A9E8KQN0"/>
<sequence length="488" mass="54544">MKTRVVIQQTTYDIYPPGFDLTNAGEVIGFAQGQYLAEIFAEGVVQYNPHAAAQLSSCFHAREQISDIKQQLEDNLLTVVLPADLAKPGEVKSWMKAPSDSRPLDKEAAAKNLNNLQAASASRAGKSLGGVSTSPSRSPSIKSEVLTRKLVVEVAGRDLTRKQMLHINAYQQEYKQRLAADNDHQIPYRSLVTFSHLGPNPRKIGLAITMSGPPSPMVLPLIKAATPCLRTANKAEWDHLLIPIKPLRYCSELRDKHDAEILRDGWMYIFWKGQLWRELEVKSNSAMRDVRVSWYRSQYRFGLHPADAERTAEGHWLNSVWVPYKLENEYQLGRKGVRVVFSASQWTWDVIESLEANTDLLIQKTTSVDAISHYSSQQAFGVEQGDIDSLESSVVRMKGRDSQGMESEKKIASVYLSPVKVLQTLHVSLHDEQGVPVSNARFDVIGARGTVAQGILDEQGEAEMSVQSLDSLRITFPDFDQDLWSPAI</sequence>
<evidence type="ECO:0000256" key="1">
    <source>
        <dbReference type="SAM" id="MobiDB-lite"/>
    </source>
</evidence>
<organism evidence="2 3">
    <name type="scientific">Alkalimarinus sediminis</name>
    <dbReference type="NCBI Taxonomy" id="1632866"/>
    <lineage>
        <taxon>Bacteria</taxon>
        <taxon>Pseudomonadati</taxon>
        <taxon>Pseudomonadota</taxon>
        <taxon>Gammaproteobacteria</taxon>
        <taxon>Alteromonadales</taxon>
        <taxon>Alteromonadaceae</taxon>
        <taxon>Alkalimarinus</taxon>
    </lineage>
</organism>
<proteinExistence type="predicted"/>
<name>A0A9E8KQN0_9ALTE</name>
<feature type="region of interest" description="Disordered" evidence="1">
    <location>
        <begin position="120"/>
        <end position="142"/>
    </location>
</feature>